<feature type="region of interest" description="Disordered" evidence="1">
    <location>
        <begin position="335"/>
        <end position="354"/>
    </location>
</feature>
<dbReference type="SMART" id="SM00355">
    <property type="entry name" value="ZnF_C2H2"/>
    <property type="match status" value="2"/>
</dbReference>
<dbReference type="InterPro" id="IPR039136">
    <property type="entry name" value="NUFIP1-like"/>
</dbReference>
<protein>
    <submittedName>
        <fullName evidence="3">Nuclear FMR1 interacting protein 1</fullName>
    </submittedName>
</protein>
<feature type="domain" description="C2H2-type" evidence="2">
    <location>
        <begin position="114"/>
        <end position="134"/>
    </location>
</feature>
<dbReference type="GO" id="GO:0003723">
    <property type="term" value="F:RNA binding"/>
    <property type="evidence" value="ECO:0007669"/>
    <property type="project" value="InterPro"/>
</dbReference>
<dbReference type="Ensembl" id="ENSEBUT00000019732.1">
    <property type="protein sequence ID" value="ENSEBUP00000019156.1"/>
    <property type="gene ID" value="ENSEBUG00000011928.1"/>
</dbReference>
<feature type="region of interest" description="Disordered" evidence="1">
    <location>
        <begin position="235"/>
        <end position="288"/>
    </location>
</feature>
<evidence type="ECO:0000313" key="4">
    <source>
        <dbReference type="Proteomes" id="UP000694388"/>
    </source>
</evidence>
<dbReference type="OMA" id="WMFWAML"/>
<proteinExistence type="predicted"/>
<accession>A0A8C4QQX4</accession>
<sequence>MNSYDPACSPFLDHQSQFQWSVAFQQDPRHFAPAYPPGPFQYGPPCPSTPCPSTPCPSWMAPGTWLHHGLRPSTPNWQGNHHQNNITTWNNGWNSSPKPKKKRFNKPVHVFASCDACDRSFKNQEKYNEHLAQHKKCTEIGCNFEAHEKILRLHWYNAHAPGAKRIKLDTPEEILKWKEERRKNYPTAANRAKKLQLEKEKQERGEVLQTAQFGKMWGRGWRGRRCWRGRGLRSRGWRGRGGSNNHVRFQGSHGWDCNKEPTPSDRSAVMGKSTREETQSPSEMALKPAMDPLSILAVGETTDLDSEADGSSCVETPKAIVPRFVTASLGSLMTNYGSSSDSDDDSPPPELSSKIPASVALKQNSNEIVTSSVKNSSLSRNDKNNGLAIKDQDCGWNWGQSGERKVTCPNRAKALCKRRAQGGARLGPKQRPTLLEMLLAQDIRRERNILLQCIRYIIRNDFFGIGFSDESPNGHITKHQ</sequence>
<evidence type="ECO:0000259" key="2">
    <source>
        <dbReference type="PROSITE" id="PS00028"/>
    </source>
</evidence>
<dbReference type="GO" id="GO:0005634">
    <property type="term" value="C:nucleus"/>
    <property type="evidence" value="ECO:0007669"/>
    <property type="project" value="TreeGrafter"/>
</dbReference>
<evidence type="ECO:0000313" key="3">
    <source>
        <dbReference type="Ensembl" id="ENSEBUP00000019156.1"/>
    </source>
</evidence>
<dbReference type="Pfam" id="PF10453">
    <property type="entry name" value="NUFIP1"/>
    <property type="match status" value="1"/>
</dbReference>
<reference evidence="3" key="1">
    <citation type="submission" date="2025-08" db="UniProtKB">
        <authorList>
            <consortium name="Ensembl"/>
        </authorList>
    </citation>
    <scope>IDENTIFICATION</scope>
</reference>
<reference evidence="3" key="2">
    <citation type="submission" date="2025-09" db="UniProtKB">
        <authorList>
            <consortium name="Ensembl"/>
        </authorList>
    </citation>
    <scope>IDENTIFICATION</scope>
</reference>
<dbReference type="PANTHER" id="PTHR13309">
    <property type="entry name" value="NUCLEAR FRAGILE X MENTAL RETARDATION PROTEIN INTERACTING PROTEIN 1"/>
    <property type="match status" value="1"/>
</dbReference>
<dbReference type="GeneTree" id="ENSGT00390000003758"/>
<dbReference type="InterPro" id="IPR013087">
    <property type="entry name" value="Znf_C2H2_type"/>
</dbReference>
<keyword evidence="4" id="KW-1185">Reference proteome</keyword>
<evidence type="ECO:0000256" key="1">
    <source>
        <dbReference type="SAM" id="MobiDB-lite"/>
    </source>
</evidence>
<dbReference type="PANTHER" id="PTHR13309:SF0">
    <property type="entry name" value="FMR1-INTERACTING PROTEIN NUFIP1"/>
    <property type="match status" value="1"/>
</dbReference>
<name>A0A8C4QQX4_EPTBU</name>
<dbReference type="Proteomes" id="UP000694388">
    <property type="component" value="Unplaced"/>
</dbReference>
<organism evidence="3 4">
    <name type="scientific">Eptatretus burgeri</name>
    <name type="common">Inshore hagfish</name>
    <dbReference type="NCBI Taxonomy" id="7764"/>
    <lineage>
        <taxon>Eukaryota</taxon>
        <taxon>Metazoa</taxon>
        <taxon>Chordata</taxon>
        <taxon>Craniata</taxon>
        <taxon>Vertebrata</taxon>
        <taxon>Cyclostomata</taxon>
        <taxon>Myxini</taxon>
        <taxon>Myxiniformes</taxon>
        <taxon>Myxinidae</taxon>
        <taxon>Eptatretinae</taxon>
        <taxon>Eptatretus</taxon>
    </lineage>
</organism>
<dbReference type="AlphaFoldDB" id="A0A8C4QQX4"/>
<dbReference type="GO" id="GO:0000492">
    <property type="term" value="P:box C/D snoRNP assembly"/>
    <property type="evidence" value="ECO:0007669"/>
    <property type="project" value="TreeGrafter"/>
</dbReference>
<dbReference type="InterPro" id="IPR019496">
    <property type="entry name" value="NUFIP1_cons_dom"/>
</dbReference>
<dbReference type="PROSITE" id="PS00028">
    <property type="entry name" value="ZINC_FINGER_C2H2_1"/>
    <property type="match status" value="1"/>
</dbReference>